<reference evidence="2" key="1">
    <citation type="journal article" date="2004" name="Nature">
        <title>Genome duplication in the teleost fish Tetraodon nigroviridis reveals the early vertebrate proto-karyotype.</title>
        <authorList>
            <person name="Jaillon O."/>
            <person name="Aury J.-M."/>
            <person name="Brunet F."/>
            <person name="Petit J.-L."/>
            <person name="Stange-Thomann N."/>
            <person name="Mauceli E."/>
            <person name="Bouneau L."/>
            <person name="Fischer C."/>
            <person name="Ozouf-Costaz C."/>
            <person name="Bernot A."/>
            <person name="Nicaud S."/>
            <person name="Jaffe D."/>
            <person name="Fisher S."/>
            <person name="Lutfalla G."/>
            <person name="Dossat C."/>
            <person name="Segurens B."/>
            <person name="Dasilva C."/>
            <person name="Salanoubat M."/>
            <person name="Levy M."/>
            <person name="Boudet N."/>
            <person name="Castellano S."/>
            <person name="Anthouard V."/>
            <person name="Jubin C."/>
            <person name="Castelli V."/>
            <person name="Katinka M."/>
            <person name="Vacherie B."/>
            <person name="Biemont C."/>
            <person name="Skalli Z."/>
            <person name="Cattolico L."/>
            <person name="Poulain J."/>
            <person name="De Berardinis V."/>
            <person name="Cruaud C."/>
            <person name="Duprat S."/>
            <person name="Brottier P."/>
            <person name="Coutanceau J.-P."/>
            <person name="Gouzy J."/>
            <person name="Parra G."/>
            <person name="Lardier G."/>
            <person name="Chapple C."/>
            <person name="McKernan K.J."/>
            <person name="McEwan P."/>
            <person name="Bosak S."/>
            <person name="Kellis M."/>
            <person name="Volff J.-N."/>
            <person name="Guigo R."/>
            <person name="Zody M.C."/>
            <person name="Mesirov J."/>
            <person name="Lindblad-Toh K."/>
            <person name="Birren B."/>
            <person name="Nusbaum C."/>
            <person name="Kahn D."/>
            <person name="Robinson-Rechavi M."/>
            <person name="Laudet V."/>
            <person name="Schachter V."/>
            <person name="Quetier F."/>
            <person name="Saurin W."/>
            <person name="Scarpelli C."/>
            <person name="Wincker P."/>
            <person name="Lander E.S."/>
            <person name="Weissenbach J."/>
            <person name="Roest Crollius H."/>
        </authorList>
    </citation>
    <scope>NUCLEOTIDE SEQUENCE [LARGE SCALE GENOMIC DNA]</scope>
</reference>
<accession>Q4SNV5</accession>
<sequence>MEGILKRKFADVEDNPRYSPSPPSSLSSPGSSEWESDGESSSSDKRDFTPHSPSPAATVPSRSPNLPHLSQTSLSNRTQASLISPQQHCYENANLGPVLDNTPPLLPLDYLCRWVEDHLPEH</sequence>
<reference evidence="2" key="2">
    <citation type="submission" date="2004-02" db="EMBL/GenBank/DDBJ databases">
        <authorList>
            <consortium name="Genoscope"/>
            <consortium name="Whitehead Institute Centre for Genome Research"/>
        </authorList>
    </citation>
    <scope>NUCLEOTIDE SEQUENCE</scope>
</reference>
<dbReference type="EMBL" id="CAAE01014542">
    <property type="protein sequence ID" value="CAF97677.1"/>
    <property type="molecule type" value="Genomic_DNA"/>
</dbReference>
<dbReference type="AlphaFoldDB" id="Q4SNV5"/>
<feature type="compositionally biased region" description="Low complexity" evidence="1">
    <location>
        <begin position="24"/>
        <end position="33"/>
    </location>
</feature>
<gene>
    <name evidence="2" type="ORF">GSTENG00015111001</name>
</gene>
<proteinExistence type="predicted"/>
<comment type="caution">
    <text evidence="2">The sequence shown here is derived from an EMBL/GenBank/DDBJ whole genome shotgun (WGS) entry which is preliminary data.</text>
</comment>
<feature type="compositionally biased region" description="Polar residues" evidence="1">
    <location>
        <begin position="60"/>
        <end position="81"/>
    </location>
</feature>
<name>Q4SNV5_TETNG</name>
<feature type="region of interest" description="Disordered" evidence="1">
    <location>
        <begin position="1"/>
        <end position="81"/>
    </location>
</feature>
<evidence type="ECO:0000313" key="2">
    <source>
        <dbReference type="EMBL" id="CAF97677.1"/>
    </source>
</evidence>
<evidence type="ECO:0000256" key="1">
    <source>
        <dbReference type="SAM" id="MobiDB-lite"/>
    </source>
</evidence>
<dbReference type="KEGG" id="tng:GSTEN00015111G001"/>
<protein>
    <submittedName>
        <fullName evidence="2">(spotted green pufferfish) hypothetical protein</fullName>
    </submittedName>
</protein>
<organism evidence="2">
    <name type="scientific">Tetraodon nigroviridis</name>
    <name type="common">Spotted green pufferfish</name>
    <name type="synonym">Chelonodon nigroviridis</name>
    <dbReference type="NCBI Taxonomy" id="99883"/>
    <lineage>
        <taxon>Eukaryota</taxon>
        <taxon>Metazoa</taxon>
        <taxon>Chordata</taxon>
        <taxon>Craniata</taxon>
        <taxon>Vertebrata</taxon>
        <taxon>Euteleostomi</taxon>
        <taxon>Actinopterygii</taxon>
        <taxon>Neopterygii</taxon>
        <taxon>Teleostei</taxon>
        <taxon>Neoteleostei</taxon>
        <taxon>Acanthomorphata</taxon>
        <taxon>Eupercaria</taxon>
        <taxon>Tetraodontiformes</taxon>
        <taxon>Tetradontoidea</taxon>
        <taxon>Tetraodontidae</taxon>
        <taxon>Tetraodon</taxon>
    </lineage>
</organism>
<feature type="compositionally biased region" description="Basic and acidic residues" evidence="1">
    <location>
        <begin position="1"/>
        <end position="16"/>
    </location>
</feature>